<evidence type="ECO:0000256" key="1">
    <source>
        <dbReference type="SAM" id="Phobius"/>
    </source>
</evidence>
<evidence type="ECO:0008006" key="3">
    <source>
        <dbReference type="Google" id="ProtNLM"/>
    </source>
</evidence>
<feature type="transmembrane region" description="Helical" evidence="1">
    <location>
        <begin position="6"/>
        <end position="23"/>
    </location>
</feature>
<keyword evidence="1" id="KW-0472">Membrane</keyword>
<sequence length="61" mass="6896">MGWTEALIGLAFLLILEGFLPFVSPKLYKKAIFEIKELGEMAIRFMGFILLIAGALILYFL</sequence>
<dbReference type="InterPro" id="IPR019201">
    <property type="entry name" value="DUF2065"/>
</dbReference>
<accession>A0A381TUS0</accession>
<feature type="transmembrane region" description="Helical" evidence="1">
    <location>
        <begin position="43"/>
        <end position="60"/>
    </location>
</feature>
<dbReference type="AlphaFoldDB" id="A0A381TUS0"/>
<proteinExistence type="predicted"/>
<keyword evidence="1" id="KW-1133">Transmembrane helix</keyword>
<dbReference type="PANTHER" id="PTHR38602">
    <property type="entry name" value="INNER MEMBRANE PROTEIN-RELATED"/>
    <property type="match status" value="1"/>
</dbReference>
<dbReference type="EMBL" id="UINC01005203">
    <property type="protein sequence ID" value="SVA19786.1"/>
    <property type="molecule type" value="Genomic_DNA"/>
</dbReference>
<reference evidence="2" key="1">
    <citation type="submission" date="2018-05" db="EMBL/GenBank/DDBJ databases">
        <authorList>
            <person name="Lanie J.A."/>
            <person name="Ng W.-L."/>
            <person name="Kazmierczak K.M."/>
            <person name="Andrzejewski T.M."/>
            <person name="Davidsen T.M."/>
            <person name="Wayne K.J."/>
            <person name="Tettelin H."/>
            <person name="Glass J.I."/>
            <person name="Rusch D."/>
            <person name="Podicherti R."/>
            <person name="Tsui H.-C.T."/>
            <person name="Winkler M.E."/>
        </authorList>
    </citation>
    <scope>NUCLEOTIDE SEQUENCE</scope>
</reference>
<organism evidence="2">
    <name type="scientific">marine metagenome</name>
    <dbReference type="NCBI Taxonomy" id="408172"/>
    <lineage>
        <taxon>unclassified sequences</taxon>
        <taxon>metagenomes</taxon>
        <taxon>ecological metagenomes</taxon>
    </lineage>
</organism>
<evidence type="ECO:0000313" key="2">
    <source>
        <dbReference type="EMBL" id="SVA19786.1"/>
    </source>
</evidence>
<gene>
    <name evidence="2" type="ORF">METZ01_LOCUS72640</name>
</gene>
<protein>
    <recommendedName>
        <fullName evidence="3">DUF2065 domain-containing protein</fullName>
    </recommendedName>
</protein>
<keyword evidence="1" id="KW-0812">Transmembrane</keyword>
<dbReference type="PANTHER" id="PTHR38602:SF1">
    <property type="entry name" value="INNER MEMBRANE PROTEIN"/>
    <property type="match status" value="1"/>
</dbReference>
<dbReference type="Pfam" id="PF09838">
    <property type="entry name" value="DUF2065"/>
    <property type="match status" value="1"/>
</dbReference>
<name>A0A381TUS0_9ZZZZ</name>